<dbReference type="Proteomes" id="UP000184330">
    <property type="component" value="Unassembled WGS sequence"/>
</dbReference>
<sequence length="232" mass="25166">MAAWGQKFSFMRLINNAVPNFARDDPNDVDLKPGQADALLSYQLALPYPRYLGENAFFVAGIVGSESLSKKVWKALVKHRIILPIPGEEKGRKGSVFSIGSGSGSRSGSGRRESESASDSVGTAPVGGEAITVNTASITKGFASQLAVISVHAQRKLVGLLFFWEEECTRWKLLDEEEREILRAVEEEADSNMDLTVALQAVELKKKMLPSRRAEAVANVSAGQGHTLPTYS</sequence>
<name>A0A1L7WNM0_9HELO</name>
<dbReference type="AlphaFoldDB" id="A0A1L7WNM0"/>
<evidence type="ECO:0000313" key="3">
    <source>
        <dbReference type="Proteomes" id="UP000184330"/>
    </source>
</evidence>
<feature type="region of interest" description="Disordered" evidence="1">
    <location>
        <begin position="94"/>
        <end position="124"/>
    </location>
</feature>
<proteinExistence type="predicted"/>
<protein>
    <submittedName>
        <fullName evidence="2">Uncharacterized protein</fullName>
    </submittedName>
</protein>
<evidence type="ECO:0000313" key="2">
    <source>
        <dbReference type="EMBL" id="CZR54353.1"/>
    </source>
</evidence>
<gene>
    <name evidence="2" type="ORF">PAC_04237</name>
</gene>
<reference evidence="2 3" key="1">
    <citation type="submission" date="2016-03" db="EMBL/GenBank/DDBJ databases">
        <authorList>
            <person name="Ploux O."/>
        </authorList>
    </citation>
    <scope>NUCLEOTIDE SEQUENCE [LARGE SCALE GENOMIC DNA]</scope>
    <source>
        <strain evidence="2 3">UAMH 11012</strain>
    </source>
</reference>
<evidence type="ECO:0000256" key="1">
    <source>
        <dbReference type="SAM" id="MobiDB-lite"/>
    </source>
</evidence>
<keyword evidence="3" id="KW-1185">Reference proteome</keyword>
<accession>A0A1L7WNM0</accession>
<dbReference type="STRING" id="576137.A0A1L7WNM0"/>
<dbReference type="OrthoDB" id="5244524at2759"/>
<dbReference type="EMBL" id="FJOG01000005">
    <property type="protein sequence ID" value="CZR54353.1"/>
    <property type="molecule type" value="Genomic_DNA"/>
</dbReference>
<organism evidence="2 3">
    <name type="scientific">Phialocephala subalpina</name>
    <dbReference type="NCBI Taxonomy" id="576137"/>
    <lineage>
        <taxon>Eukaryota</taxon>
        <taxon>Fungi</taxon>
        <taxon>Dikarya</taxon>
        <taxon>Ascomycota</taxon>
        <taxon>Pezizomycotina</taxon>
        <taxon>Leotiomycetes</taxon>
        <taxon>Helotiales</taxon>
        <taxon>Mollisiaceae</taxon>
        <taxon>Phialocephala</taxon>
        <taxon>Phialocephala fortinii species complex</taxon>
    </lineage>
</organism>